<sequence>MGAIWSSYIGDLFEGGRLLDFGAVNDPCRLPTRAHSQQDGRKPFSEGPSTCPSLYKSANLMQVTSFPCHSQHPFICEYDYLDGQGCTRDHKASWNSMMPTSLNFQDQRWFQLQRSKRFLSETPIDVSNLMNSLNIDSTLKGLVGHINDLMQDDEERSLQDLEQEVTLLFQLSEKLKDPGIRSAHYISNLTSMAYYGINSILQTVLSTCSANDWTVAEKQNISQSSVAVLYNLGFGKILDLTDNKPLFLMKTPVFSTQIVREKSSQLCNKILAFEGDEKAASVVFPEVSPLSKALQNGSSVNIQLTSFLQNPFPSESSLNISGTVSSLSILSGSQEVKVQDLPGYFQIFLPRPETAPVTPSVIKANGGNMVLLTFQVTPPSSTLVVIVKAIENITLELSLWHNNISTLIKSTQNSTSSGNDPRMTKYKSYILSSVFYCYCLC</sequence>
<keyword evidence="2" id="KW-1185">Reference proteome</keyword>
<evidence type="ECO:0000313" key="1">
    <source>
        <dbReference type="EMBL" id="KAJ1083638.1"/>
    </source>
</evidence>
<dbReference type="EMBL" id="JANPWB010000016">
    <property type="protein sequence ID" value="KAJ1083638.1"/>
    <property type="molecule type" value="Genomic_DNA"/>
</dbReference>
<dbReference type="AlphaFoldDB" id="A0AAV7L4W8"/>
<proteinExistence type="predicted"/>
<comment type="caution">
    <text evidence="1">The sequence shown here is derived from an EMBL/GenBank/DDBJ whole genome shotgun (WGS) entry which is preliminary data.</text>
</comment>
<gene>
    <name evidence="1" type="ORF">NDU88_003793</name>
</gene>
<evidence type="ECO:0000313" key="2">
    <source>
        <dbReference type="Proteomes" id="UP001066276"/>
    </source>
</evidence>
<protein>
    <submittedName>
        <fullName evidence="1">Uncharacterized protein</fullName>
    </submittedName>
</protein>
<organism evidence="1 2">
    <name type="scientific">Pleurodeles waltl</name>
    <name type="common">Iberian ribbed newt</name>
    <dbReference type="NCBI Taxonomy" id="8319"/>
    <lineage>
        <taxon>Eukaryota</taxon>
        <taxon>Metazoa</taxon>
        <taxon>Chordata</taxon>
        <taxon>Craniata</taxon>
        <taxon>Vertebrata</taxon>
        <taxon>Euteleostomi</taxon>
        <taxon>Amphibia</taxon>
        <taxon>Batrachia</taxon>
        <taxon>Caudata</taxon>
        <taxon>Salamandroidea</taxon>
        <taxon>Salamandridae</taxon>
        <taxon>Pleurodelinae</taxon>
        <taxon>Pleurodeles</taxon>
    </lineage>
</organism>
<name>A0AAV7L4W8_PLEWA</name>
<accession>A0AAV7L4W8</accession>
<dbReference type="Proteomes" id="UP001066276">
    <property type="component" value="Chromosome 12"/>
</dbReference>
<reference evidence="1" key="1">
    <citation type="journal article" date="2022" name="bioRxiv">
        <title>Sequencing and chromosome-scale assembly of the giantPleurodeles waltlgenome.</title>
        <authorList>
            <person name="Brown T."/>
            <person name="Elewa A."/>
            <person name="Iarovenko S."/>
            <person name="Subramanian E."/>
            <person name="Araus A.J."/>
            <person name="Petzold A."/>
            <person name="Susuki M."/>
            <person name="Suzuki K.-i.T."/>
            <person name="Hayashi T."/>
            <person name="Toyoda A."/>
            <person name="Oliveira C."/>
            <person name="Osipova E."/>
            <person name="Leigh N.D."/>
            <person name="Simon A."/>
            <person name="Yun M.H."/>
        </authorList>
    </citation>
    <scope>NUCLEOTIDE SEQUENCE</scope>
    <source>
        <strain evidence="1">20211129_DDA</strain>
        <tissue evidence="1">Liver</tissue>
    </source>
</reference>